<comment type="similarity">
    <text evidence="1 9">Belongs to the ribonucleoside diphosphate reductase large chain family.</text>
</comment>
<evidence type="ECO:0000256" key="4">
    <source>
        <dbReference type="ARBA" id="ARBA00022741"/>
    </source>
</evidence>
<evidence type="ECO:0000256" key="5">
    <source>
        <dbReference type="ARBA" id="ARBA00022840"/>
    </source>
</evidence>
<dbReference type="PRINTS" id="PR01183">
    <property type="entry name" value="RIBORDTASEM1"/>
</dbReference>
<evidence type="ECO:0000256" key="10">
    <source>
        <dbReference type="SAM" id="MobiDB-lite"/>
    </source>
</evidence>
<dbReference type="GO" id="GO:0005524">
    <property type="term" value="F:ATP binding"/>
    <property type="evidence" value="ECO:0007669"/>
    <property type="project" value="UniProtKB-UniRule"/>
</dbReference>
<feature type="compositionally biased region" description="Low complexity" evidence="10">
    <location>
        <begin position="783"/>
        <end position="818"/>
    </location>
</feature>
<evidence type="ECO:0000256" key="3">
    <source>
        <dbReference type="ARBA" id="ARBA00022533"/>
    </source>
</evidence>
<dbReference type="PROSITE" id="PS00089">
    <property type="entry name" value="RIBORED_LARGE"/>
    <property type="match status" value="1"/>
</dbReference>
<keyword evidence="7 9" id="KW-0215">Deoxyribonucleotide synthesis</keyword>
<keyword evidence="6 9" id="KW-0560">Oxidoreductase</keyword>
<dbReference type="GO" id="GO:0009263">
    <property type="term" value="P:deoxyribonucleotide biosynthetic process"/>
    <property type="evidence" value="ECO:0007669"/>
    <property type="project" value="UniProtKB-KW"/>
</dbReference>
<dbReference type="InterPro" id="IPR005144">
    <property type="entry name" value="ATP-cone_dom"/>
</dbReference>
<gene>
    <name evidence="12" type="primary">orf47</name>
    <name evidence="12" type="ORF">Hz2V047</name>
</gene>
<dbReference type="EMBL" id="JN418988">
    <property type="protein sequence ID" value="AEW69596.1"/>
    <property type="molecule type" value="Genomic_DNA"/>
</dbReference>
<evidence type="ECO:0000313" key="13">
    <source>
        <dbReference type="Proteomes" id="UP000029779"/>
    </source>
</evidence>
<dbReference type="Proteomes" id="UP000029779">
    <property type="component" value="Segment"/>
</dbReference>
<dbReference type="UniPathway" id="UPA00326"/>
<dbReference type="PANTHER" id="PTHR11573:SF6">
    <property type="entry name" value="RIBONUCLEOSIDE-DIPHOSPHATE REDUCTASE LARGE SUBUNIT"/>
    <property type="match status" value="1"/>
</dbReference>
<evidence type="ECO:0000256" key="2">
    <source>
        <dbReference type="ARBA" id="ARBA00012274"/>
    </source>
</evidence>
<evidence type="ECO:0000256" key="9">
    <source>
        <dbReference type="RuleBase" id="RU003410"/>
    </source>
</evidence>
<dbReference type="InterPro" id="IPR000788">
    <property type="entry name" value="RNR_lg_C"/>
</dbReference>
<dbReference type="SUPFAM" id="SSF51998">
    <property type="entry name" value="PFL-like glycyl radical enzymes"/>
    <property type="match status" value="1"/>
</dbReference>
<comment type="function">
    <text evidence="9">Provides the precursors necessary for DNA synthesis. Catalyzes the biosynthesis of deoxyribonucleotides from the corresponding ribonucleotides.</text>
</comment>
<feature type="domain" description="ATP-cone" evidence="11">
    <location>
        <begin position="6"/>
        <end position="101"/>
    </location>
</feature>
<dbReference type="Gene3D" id="3.20.70.20">
    <property type="match status" value="1"/>
</dbReference>
<dbReference type="InterPro" id="IPR039718">
    <property type="entry name" value="Rrm1"/>
</dbReference>
<dbReference type="PROSITE" id="PS51161">
    <property type="entry name" value="ATP_CONE"/>
    <property type="match status" value="1"/>
</dbReference>
<dbReference type="GeneID" id="11536503"/>
<evidence type="ECO:0000256" key="1">
    <source>
        <dbReference type="ARBA" id="ARBA00010406"/>
    </source>
</evidence>
<evidence type="ECO:0000256" key="7">
    <source>
        <dbReference type="ARBA" id="ARBA00023116"/>
    </source>
</evidence>
<keyword evidence="5 8" id="KW-0067">ATP-binding</keyword>
<dbReference type="CDD" id="cd01679">
    <property type="entry name" value="RNR_I"/>
    <property type="match status" value="1"/>
</dbReference>
<dbReference type="Pfam" id="PF02867">
    <property type="entry name" value="Ribonuc_red_lgC"/>
    <property type="match status" value="1"/>
</dbReference>
<keyword evidence="3" id="KW-0021">Allosteric enzyme</keyword>
<dbReference type="RefSeq" id="YP_004956795.1">
    <property type="nucleotide sequence ID" value="NC_004156.2"/>
</dbReference>
<dbReference type="OrthoDB" id="2980at10239"/>
<evidence type="ECO:0000256" key="8">
    <source>
        <dbReference type="PROSITE-ProRule" id="PRU00492"/>
    </source>
</evidence>
<dbReference type="NCBIfam" id="TIGR02506">
    <property type="entry name" value="NrdE_NrdA"/>
    <property type="match status" value="1"/>
</dbReference>
<organismHost>
    <name type="scientific">Helicoverpa zea</name>
    <name type="common">Corn earworm moth</name>
    <name type="synonym">Heliothis zea</name>
    <dbReference type="NCBI Taxonomy" id="7113"/>
</organismHost>
<feature type="region of interest" description="Disordered" evidence="10">
    <location>
        <begin position="889"/>
        <end position="909"/>
    </location>
</feature>
<keyword evidence="4 8" id="KW-0547">Nucleotide-binding</keyword>
<name>G9I073_HZNV2</name>
<accession>G9I073</accession>
<dbReference type="InterPro" id="IPR013509">
    <property type="entry name" value="RNR_lsu_N"/>
</dbReference>
<feature type="region of interest" description="Disordered" evidence="10">
    <location>
        <begin position="783"/>
        <end position="827"/>
    </location>
</feature>
<dbReference type="InterPro" id="IPR013346">
    <property type="entry name" value="NrdE_NrdA_C"/>
</dbReference>
<dbReference type="Pfam" id="PF00317">
    <property type="entry name" value="Ribonuc_red_lgN"/>
    <property type="match status" value="1"/>
</dbReference>
<dbReference type="PANTHER" id="PTHR11573">
    <property type="entry name" value="RIBONUCLEOSIDE-DIPHOSPHATE REDUCTASE LARGE CHAIN"/>
    <property type="match status" value="1"/>
</dbReference>
<evidence type="ECO:0000259" key="11">
    <source>
        <dbReference type="PROSITE" id="PS51161"/>
    </source>
</evidence>
<sequence length="938" mass="105629">MSQNPRMIVKRNGSVERFDPSKLYARIERCMTMSEPRLTTAFINIAGIVADVEKGLYDRVSTLELDTLLSETCASMSTAHPDHSILAARIAMQALHKRTRSKFSETIRDLYEANIVPQYYFDLVQEHADTLDSAIVDDRDFQSLTYFAYKTLERTYLIKLADGKICERVQHMYMRTALGIHGRDIESVIETYNLLSNRYYVHSTPTLCHAATNRSNYASCYLLELKEDSIGGVMDTLKDAATISKHCGGVGLHVHKLRCKNSTIHSTNGNASGLVPMLRMYNAMSRYVTQGGNKRPGAIAVYLEPWHADVFDFIEMRKNSGFEEARARDLFYALWVPDLFMKRVNDGGYWSLMCPDSSPGLSDCWGEEFEAKYTAYEQEGRYVRRVDARELWKAIVTAQVETGTPYILYKDTVNRNSNQRHLGTIKGSNLCTEIVEYASPDETAVCVLASVNLPKFVEGKVFNLNLLAKTVRLVTRNLNKIIDNALYPIPSAAKSNFKHRPIGIGVQGYADALAMMGIAYEDSMQLNRDIFETIYHAALTESCQLARVHGVYESYHGSPTSRGELHFDRYSVHSQKCDWSSLRKDIARYGLRNSLLVAPMPTATTSQVFGNAESFEPFTSNMYQRRTQSGEFQLTNVHLVRDLERLNLWNDDMAQLIMYNNGSIQNITIIPEELRRIYKTVWEIPTKTLIDMAADRGVYIDQSQSFNLYVAEPTYSRMTSIHFYAWNKGLKTGMYYLRTKSATNAIPFTVDVNRCALLMSQMKAGRVMASPFTKSLLVVEGSSGGVESTTTGSNTSNSTTSSSTSSSNPSSTPSSTGTKRNLSRTMRSKRSLHHITFMQQIAENPTKAPLKAKIDAANSVENLSKRKEPSFELVDSDAKKICMDIDDKSKDDENNSQMCQLEPKPTEVNESIEPKESIELTGRNQMVCFDDVCTSCSC</sequence>
<reference evidence="12 13" key="1">
    <citation type="journal article" date="2012" name="Viruses">
        <title>Analysis of the Genome of the Sexually Transmitted Insect Virus Helicoverpa zea Nudivirus 2.</title>
        <authorList>
            <person name="Burand J.P."/>
            <person name="Kim W."/>
            <person name="Afonso C.L."/>
            <person name="Tulman E.R."/>
            <person name="Kutish G.F."/>
            <person name="Lu Z."/>
            <person name="Rock D.L."/>
        </authorList>
    </citation>
    <scope>NUCLEOTIDE SEQUENCE [LARGE SCALE GENOMIC DNA]</scope>
    <source>
        <strain evidence="12">MS1</strain>
    </source>
</reference>
<dbReference type="EC" id="1.17.4.1" evidence="2 9"/>
<proteinExistence type="inferred from homology"/>
<keyword evidence="13" id="KW-1185">Reference proteome</keyword>
<comment type="catalytic activity">
    <reaction evidence="9">
        <text>a 2'-deoxyribonucleoside 5'-diphosphate + [thioredoxin]-disulfide + H2O = a ribonucleoside 5'-diphosphate + [thioredoxin]-dithiol</text>
        <dbReference type="Rhea" id="RHEA:23252"/>
        <dbReference type="Rhea" id="RHEA-COMP:10698"/>
        <dbReference type="Rhea" id="RHEA-COMP:10700"/>
        <dbReference type="ChEBI" id="CHEBI:15377"/>
        <dbReference type="ChEBI" id="CHEBI:29950"/>
        <dbReference type="ChEBI" id="CHEBI:50058"/>
        <dbReference type="ChEBI" id="CHEBI:57930"/>
        <dbReference type="ChEBI" id="CHEBI:73316"/>
        <dbReference type="EC" id="1.17.4.1"/>
    </reaction>
</comment>
<dbReference type="Pfam" id="PF03477">
    <property type="entry name" value="ATP-cone"/>
    <property type="match status" value="1"/>
</dbReference>
<evidence type="ECO:0000313" key="12">
    <source>
        <dbReference type="EMBL" id="AEW69596.1"/>
    </source>
</evidence>
<dbReference type="SUPFAM" id="SSF48168">
    <property type="entry name" value="R1 subunit of ribonucleotide reductase, N-terminal domain"/>
    <property type="match status" value="1"/>
</dbReference>
<evidence type="ECO:0000256" key="6">
    <source>
        <dbReference type="ARBA" id="ARBA00023002"/>
    </source>
</evidence>
<dbReference type="InterPro" id="IPR008926">
    <property type="entry name" value="RNR_R1-su_N"/>
</dbReference>
<protein>
    <recommendedName>
        <fullName evidence="2 9">Ribonucleoside-diphosphate reductase</fullName>
        <ecNumber evidence="2 9">1.17.4.1</ecNumber>
    </recommendedName>
</protein>
<organism evidence="12 13">
    <name type="scientific">Helicoverpa zea nudivirus 2</name>
    <name type="common">HzNV-2</name>
    <dbReference type="NCBI Taxonomy" id="1128424"/>
    <lineage>
        <taxon>Viruses</taxon>
        <taxon>Viruses incertae sedis</taxon>
        <taxon>Naldaviricetes</taxon>
        <taxon>Lefavirales</taxon>
        <taxon>Nudiviridae</taxon>
        <taxon>Betanudivirus</taxon>
        <taxon>Betanudivirus hezeae</taxon>
    </lineage>
</organism>
<dbReference type="GO" id="GO:0004748">
    <property type="term" value="F:ribonucleoside-diphosphate reductase activity, thioredoxin disulfide as acceptor"/>
    <property type="evidence" value="ECO:0007669"/>
    <property type="project" value="UniProtKB-EC"/>
</dbReference>
<dbReference type="KEGG" id="vg:11536503"/>